<dbReference type="Proteomes" id="UP000735302">
    <property type="component" value="Unassembled WGS sequence"/>
</dbReference>
<reference evidence="1 2" key="1">
    <citation type="journal article" date="2021" name="Elife">
        <title>Chloroplast acquisition without the gene transfer in kleptoplastic sea slugs, Plakobranchus ocellatus.</title>
        <authorList>
            <person name="Maeda T."/>
            <person name="Takahashi S."/>
            <person name="Yoshida T."/>
            <person name="Shimamura S."/>
            <person name="Takaki Y."/>
            <person name="Nagai Y."/>
            <person name="Toyoda A."/>
            <person name="Suzuki Y."/>
            <person name="Arimoto A."/>
            <person name="Ishii H."/>
            <person name="Satoh N."/>
            <person name="Nishiyama T."/>
            <person name="Hasebe M."/>
            <person name="Maruyama T."/>
            <person name="Minagawa J."/>
            <person name="Obokata J."/>
            <person name="Shigenobu S."/>
        </authorList>
    </citation>
    <scope>NUCLEOTIDE SEQUENCE [LARGE SCALE GENOMIC DNA]</scope>
</reference>
<dbReference type="AlphaFoldDB" id="A0AAV4ACX0"/>
<sequence>MGQVSGGGGGGGCRGGGPGGVGGGGGGGCRGGGPGGGGGGGCLAIYICVTANDRVPIKVICIGTGF</sequence>
<keyword evidence="2" id="KW-1185">Reference proteome</keyword>
<evidence type="ECO:0000313" key="1">
    <source>
        <dbReference type="EMBL" id="GFO06010.1"/>
    </source>
</evidence>
<gene>
    <name evidence="1" type="ORF">PoB_003251500</name>
</gene>
<name>A0AAV4ACX0_9GAST</name>
<dbReference type="EMBL" id="BLXT01003757">
    <property type="protein sequence ID" value="GFO06010.1"/>
    <property type="molecule type" value="Genomic_DNA"/>
</dbReference>
<comment type="caution">
    <text evidence="1">The sequence shown here is derived from an EMBL/GenBank/DDBJ whole genome shotgun (WGS) entry which is preliminary data.</text>
</comment>
<accession>A0AAV4ACX0</accession>
<evidence type="ECO:0000313" key="2">
    <source>
        <dbReference type="Proteomes" id="UP000735302"/>
    </source>
</evidence>
<proteinExistence type="predicted"/>
<protein>
    <submittedName>
        <fullName evidence="1">Uncharacterized protein</fullName>
    </submittedName>
</protein>
<organism evidence="1 2">
    <name type="scientific">Plakobranchus ocellatus</name>
    <dbReference type="NCBI Taxonomy" id="259542"/>
    <lineage>
        <taxon>Eukaryota</taxon>
        <taxon>Metazoa</taxon>
        <taxon>Spiralia</taxon>
        <taxon>Lophotrochozoa</taxon>
        <taxon>Mollusca</taxon>
        <taxon>Gastropoda</taxon>
        <taxon>Heterobranchia</taxon>
        <taxon>Euthyneura</taxon>
        <taxon>Panpulmonata</taxon>
        <taxon>Sacoglossa</taxon>
        <taxon>Placobranchoidea</taxon>
        <taxon>Plakobranchidae</taxon>
        <taxon>Plakobranchus</taxon>
    </lineage>
</organism>